<feature type="transmembrane region" description="Helical" evidence="1">
    <location>
        <begin position="95"/>
        <end position="112"/>
    </location>
</feature>
<organism evidence="2 3">
    <name type="scientific">Propioniciclava coleopterorum</name>
    <dbReference type="NCBI Taxonomy" id="2714937"/>
    <lineage>
        <taxon>Bacteria</taxon>
        <taxon>Bacillati</taxon>
        <taxon>Actinomycetota</taxon>
        <taxon>Actinomycetes</taxon>
        <taxon>Propionibacteriales</taxon>
        <taxon>Propionibacteriaceae</taxon>
        <taxon>Propioniciclava</taxon>
    </lineage>
</organism>
<dbReference type="KEGG" id="prv:G7070_04015"/>
<keyword evidence="1" id="KW-0812">Transmembrane</keyword>
<dbReference type="Pfam" id="PF14256">
    <property type="entry name" value="YwiC"/>
    <property type="match status" value="1"/>
</dbReference>
<dbReference type="Proteomes" id="UP000501058">
    <property type="component" value="Chromosome"/>
</dbReference>
<sequence length="255" mass="27893">MRTGWIPNQHGAWAMLIVPFVFGAVLAARAGVAGWWLLPLFCCWMLGYFAFHDASLWLKAAPRRRPTYVRPLLTYTAASAAAGVLTLVLGGWALAGWALAYLPLLLPALWLASRRKERATVGGALTVAAACLMTLVARFGDPRALLARDAAWECPALVAVLLFAYFFGTVLYVKTNIRERGSRGYLAASIGWHGIATLATVAWAATGHLAWWWPLFFAATTVRSAVVPRLRWSAKKLGFVEVGFTLALGICFLLW</sequence>
<keyword evidence="1" id="KW-0472">Membrane</keyword>
<evidence type="ECO:0000256" key="1">
    <source>
        <dbReference type="SAM" id="Phobius"/>
    </source>
</evidence>
<proteinExistence type="predicted"/>
<dbReference type="EMBL" id="CP049865">
    <property type="protein sequence ID" value="QIK71593.1"/>
    <property type="molecule type" value="Genomic_DNA"/>
</dbReference>
<evidence type="ECO:0000313" key="2">
    <source>
        <dbReference type="EMBL" id="QIK71593.1"/>
    </source>
</evidence>
<gene>
    <name evidence="2" type="ORF">G7070_04015</name>
</gene>
<dbReference type="AlphaFoldDB" id="A0A6G7Y483"/>
<feature type="transmembrane region" description="Helical" evidence="1">
    <location>
        <begin position="150"/>
        <end position="173"/>
    </location>
</feature>
<feature type="transmembrane region" description="Helical" evidence="1">
    <location>
        <begin position="34"/>
        <end position="51"/>
    </location>
</feature>
<name>A0A6G7Y483_9ACTN</name>
<feature type="transmembrane region" description="Helical" evidence="1">
    <location>
        <begin position="72"/>
        <end position="89"/>
    </location>
</feature>
<accession>A0A6G7Y483</accession>
<dbReference type="RefSeq" id="WP_166232147.1">
    <property type="nucleotide sequence ID" value="NZ_CP049865.1"/>
</dbReference>
<feature type="transmembrane region" description="Helical" evidence="1">
    <location>
        <begin position="119"/>
        <end position="138"/>
    </location>
</feature>
<keyword evidence="1" id="KW-1133">Transmembrane helix</keyword>
<dbReference type="InterPro" id="IPR025576">
    <property type="entry name" value="YwiC"/>
</dbReference>
<protein>
    <submittedName>
        <fullName evidence="2">YwiC-like family protein</fullName>
    </submittedName>
</protein>
<keyword evidence="3" id="KW-1185">Reference proteome</keyword>
<evidence type="ECO:0000313" key="3">
    <source>
        <dbReference type="Proteomes" id="UP000501058"/>
    </source>
</evidence>
<feature type="transmembrane region" description="Helical" evidence="1">
    <location>
        <begin position="12"/>
        <end position="28"/>
    </location>
</feature>
<feature type="transmembrane region" description="Helical" evidence="1">
    <location>
        <begin position="185"/>
        <end position="205"/>
    </location>
</feature>
<reference evidence="2 3" key="1">
    <citation type="submission" date="2020-03" db="EMBL/GenBank/DDBJ databases">
        <title>Propioniciclava sp. nov., isolated from Hydrophilus acuminatus.</title>
        <authorList>
            <person name="Hyun D.-W."/>
            <person name="Bae J.-W."/>
        </authorList>
    </citation>
    <scope>NUCLEOTIDE SEQUENCE [LARGE SCALE GENOMIC DNA]</scope>
    <source>
        <strain evidence="2 3">HDW11</strain>
    </source>
</reference>
<feature type="transmembrane region" description="Helical" evidence="1">
    <location>
        <begin position="237"/>
        <end position="254"/>
    </location>
</feature>